<proteinExistence type="predicted"/>
<sequence length="89" mass="9622">MCSSGRICPLRNVPKKPESKRGDRRVCGEAGVGWWGPVVPQCVPLARAPAVAPPTSLETCQAPKGWLAHVRHRKSSPLHPTQPSSPHDD</sequence>
<name>A0AAV2JS72_KNICA</name>
<gene>
    <name evidence="2" type="ORF">KC01_LOCUS10624</name>
</gene>
<evidence type="ECO:0000256" key="1">
    <source>
        <dbReference type="SAM" id="MobiDB-lite"/>
    </source>
</evidence>
<feature type="region of interest" description="Disordered" evidence="1">
    <location>
        <begin position="1"/>
        <end position="24"/>
    </location>
</feature>
<dbReference type="Proteomes" id="UP001497482">
    <property type="component" value="Chromosome 14"/>
</dbReference>
<protein>
    <submittedName>
        <fullName evidence="2">Uncharacterized protein</fullName>
    </submittedName>
</protein>
<feature type="compositionally biased region" description="Polar residues" evidence="1">
    <location>
        <begin position="78"/>
        <end position="89"/>
    </location>
</feature>
<feature type="compositionally biased region" description="Basic and acidic residues" evidence="1">
    <location>
        <begin position="15"/>
        <end position="24"/>
    </location>
</feature>
<evidence type="ECO:0000313" key="3">
    <source>
        <dbReference type="Proteomes" id="UP001497482"/>
    </source>
</evidence>
<keyword evidence="3" id="KW-1185">Reference proteome</keyword>
<dbReference type="EMBL" id="OZ035836">
    <property type="protein sequence ID" value="CAL1579603.1"/>
    <property type="molecule type" value="Genomic_DNA"/>
</dbReference>
<accession>A0AAV2JS72</accession>
<reference evidence="2 3" key="1">
    <citation type="submission" date="2024-04" db="EMBL/GenBank/DDBJ databases">
        <authorList>
            <person name="Waldvogel A.-M."/>
            <person name="Schoenle A."/>
        </authorList>
    </citation>
    <scope>NUCLEOTIDE SEQUENCE [LARGE SCALE GENOMIC DNA]</scope>
</reference>
<dbReference type="AlphaFoldDB" id="A0AAV2JS72"/>
<feature type="region of interest" description="Disordered" evidence="1">
    <location>
        <begin position="70"/>
        <end position="89"/>
    </location>
</feature>
<organism evidence="2 3">
    <name type="scientific">Knipowitschia caucasica</name>
    <name type="common">Caucasian dwarf goby</name>
    <name type="synonym">Pomatoschistus caucasicus</name>
    <dbReference type="NCBI Taxonomy" id="637954"/>
    <lineage>
        <taxon>Eukaryota</taxon>
        <taxon>Metazoa</taxon>
        <taxon>Chordata</taxon>
        <taxon>Craniata</taxon>
        <taxon>Vertebrata</taxon>
        <taxon>Euteleostomi</taxon>
        <taxon>Actinopterygii</taxon>
        <taxon>Neopterygii</taxon>
        <taxon>Teleostei</taxon>
        <taxon>Neoteleostei</taxon>
        <taxon>Acanthomorphata</taxon>
        <taxon>Gobiaria</taxon>
        <taxon>Gobiiformes</taxon>
        <taxon>Gobioidei</taxon>
        <taxon>Gobiidae</taxon>
        <taxon>Gobiinae</taxon>
        <taxon>Knipowitschia</taxon>
    </lineage>
</organism>
<evidence type="ECO:0000313" key="2">
    <source>
        <dbReference type="EMBL" id="CAL1579603.1"/>
    </source>
</evidence>